<dbReference type="EMBL" id="BMEM01000001">
    <property type="protein sequence ID" value="GGF42817.1"/>
    <property type="molecule type" value="Genomic_DNA"/>
</dbReference>
<protein>
    <submittedName>
        <fullName evidence="2">Uncharacterized protein</fullName>
    </submittedName>
</protein>
<keyword evidence="3" id="KW-1185">Reference proteome</keyword>
<dbReference type="Proteomes" id="UP000605670">
    <property type="component" value="Unassembled WGS sequence"/>
</dbReference>
<evidence type="ECO:0000313" key="2">
    <source>
        <dbReference type="EMBL" id="GGF42817.1"/>
    </source>
</evidence>
<feature type="region of interest" description="Disordered" evidence="1">
    <location>
        <begin position="1"/>
        <end position="51"/>
    </location>
</feature>
<sequence>MADRAVRDHEGRARRLRLGEHRDGQRQGHGRRLAHPGELAAADDADDGESALGTAGTVVVRGGLGRRCHAQTLPSPGP</sequence>
<name>A0A917F1E1_9MICO</name>
<comment type="caution">
    <text evidence="2">The sequence shown here is derived from an EMBL/GenBank/DDBJ whole genome shotgun (WGS) entry which is preliminary data.</text>
</comment>
<evidence type="ECO:0000256" key="1">
    <source>
        <dbReference type="SAM" id="MobiDB-lite"/>
    </source>
</evidence>
<feature type="compositionally biased region" description="Basic and acidic residues" evidence="1">
    <location>
        <begin position="1"/>
        <end position="26"/>
    </location>
</feature>
<gene>
    <name evidence="2" type="ORF">GCM10011366_08320</name>
</gene>
<organism evidence="2 3">
    <name type="scientific">Ornithinimicrobium tianjinense</name>
    <dbReference type="NCBI Taxonomy" id="1195761"/>
    <lineage>
        <taxon>Bacteria</taxon>
        <taxon>Bacillati</taxon>
        <taxon>Actinomycetota</taxon>
        <taxon>Actinomycetes</taxon>
        <taxon>Micrococcales</taxon>
        <taxon>Ornithinimicrobiaceae</taxon>
        <taxon>Ornithinimicrobium</taxon>
    </lineage>
</organism>
<accession>A0A917F1E1</accession>
<reference evidence="2" key="1">
    <citation type="journal article" date="2014" name="Int. J. Syst. Evol. Microbiol.">
        <title>Complete genome sequence of Corynebacterium casei LMG S-19264T (=DSM 44701T), isolated from a smear-ripened cheese.</title>
        <authorList>
            <consortium name="US DOE Joint Genome Institute (JGI-PGF)"/>
            <person name="Walter F."/>
            <person name="Albersmeier A."/>
            <person name="Kalinowski J."/>
            <person name="Ruckert C."/>
        </authorList>
    </citation>
    <scope>NUCLEOTIDE SEQUENCE</scope>
    <source>
        <strain evidence="2">CGMCC 1.12160</strain>
    </source>
</reference>
<dbReference type="AlphaFoldDB" id="A0A917F1E1"/>
<evidence type="ECO:0000313" key="3">
    <source>
        <dbReference type="Proteomes" id="UP000605670"/>
    </source>
</evidence>
<reference evidence="2" key="2">
    <citation type="submission" date="2020-09" db="EMBL/GenBank/DDBJ databases">
        <authorList>
            <person name="Sun Q."/>
            <person name="Zhou Y."/>
        </authorList>
    </citation>
    <scope>NUCLEOTIDE SEQUENCE</scope>
    <source>
        <strain evidence="2">CGMCC 1.12160</strain>
    </source>
</reference>
<proteinExistence type="predicted"/>